<dbReference type="AlphaFoldDB" id="A0A7C1G276"/>
<evidence type="ECO:0000313" key="2">
    <source>
        <dbReference type="EMBL" id="HEF66044.1"/>
    </source>
</evidence>
<dbReference type="SUPFAM" id="SSF46894">
    <property type="entry name" value="C-terminal effector domain of the bipartite response regulators"/>
    <property type="match status" value="1"/>
</dbReference>
<name>A0A7C1G276_THERO</name>
<dbReference type="PANTHER" id="PTHR43214">
    <property type="entry name" value="TWO-COMPONENT RESPONSE REGULATOR"/>
    <property type="match status" value="1"/>
</dbReference>
<dbReference type="PROSITE" id="PS00622">
    <property type="entry name" value="HTH_LUXR_1"/>
    <property type="match status" value="1"/>
</dbReference>
<protein>
    <submittedName>
        <fullName evidence="2">Response regulator transcription factor</fullName>
    </submittedName>
</protein>
<dbReference type="InterPro" id="IPR016032">
    <property type="entry name" value="Sig_transdc_resp-reg_C-effctor"/>
</dbReference>
<organism evidence="2">
    <name type="scientific">Thermomicrobium roseum</name>
    <dbReference type="NCBI Taxonomy" id="500"/>
    <lineage>
        <taxon>Bacteria</taxon>
        <taxon>Pseudomonadati</taxon>
        <taxon>Thermomicrobiota</taxon>
        <taxon>Thermomicrobia</taxon>
        <taxon>Thermomicrobiales</taxon>
        <taxon>Thermomicrobiaceae</taxon>
        <taxon>Thermomicrobium</taxon>
    </lineage>
</organism>
<gene>
    <name evidence="2" type="ORF">ENP47_10685</name>
</gene>
<comment type="caution">
    <text evidence="2">The sequence shown here is derived from an EMBL/GenBank/DDBJ whole genome shotgun (WGS) entry which is preliminary data.</text>
</comment>
<dbReference type="EMBL" id="DSJL01000011">
    <property type="protein sequence ID" value="HEF66044.1"/>
    <property type="molecule type" value="Genomic_DNA"/>
</dbReference>
<dbReference type="GO" id="GO:0003677">
    <property type="term" value="F:DNA binding"/>
    <property type="evidence" value="ECO:0007669"/>
    <property type="project" value="UniProtKB-KW"/>
</dbReference>
<proteinExistence type="predicted"/>
<dbReference type="CDD" id="cd06170">
    <property type="entry name" value="LuxR_C_like"/>
    <property type="match status" value="1"/>
</dbReference>
<dbReference type="SMART" id="SM00421">
    <property type="entry name" value="HTH_LUXR"/>
    <property type="match status" value="1"/>
</dbReference>
<keyword evidence="1" id="KW-0238">DNA-binding</keyword>
<dbReference type="GO" id="GO:0006355">
    <property type="term" value="P:regulation of DNA-templated transcription"/>
    <property type="evidence" value="ECO:0007669"/>
    <property type="project" value="InterPro"/>
</dbReference>
<dbReference type="SUPFAM" id="SSF52172">
    <property type="entry name" value="CheY-like"/>
    <property type="match status" value="1"/>
</dbReference>
<dbReference type="InterPro" id="IPR000792">
    <property type="entry name" value="Tscrpt_reg_LuxR_C"/>
</dbReference>
<dbReference type="PROSITE" id="PS50043">
    <property type="entry name" value="HTH_LUXR_2"/>
    <property type="match status" value="1"/>
</dbReference>
<dbReference type="Gene3D" id="3.40.50.2300">
    <property type="match status" value="1"/>
</dbReference>
<accession>A0A7C1G276</accession>
<reference evidence="2" key="1">
    <citation type="journal article" date="2020" name="mSystems">
        <title>Genome- and Community-Level Interaction Insights into Carbon Utilization and Element Cycling Functions of Hydrothermarchaeota in Hydrothermal Sediment.</title>
        <authorList>
            <person name="Zhou Z."/>
            <person name="Liu Y."/>
            <person name="Xu W."/>
            <person name="Pan J."/>
            <person name="Luo Z.H."/>
            <person name="Li M."/>
        </authorList>
    </citation>
    <scope>NUCLEOTIDE SEQUENCE [LARGE SCALE GENOMIC DNA]</scope>
    <source>
        <strain evidence="2">SpSt-222</strain>
    </source>
</reference>
<evidence type="ECO:0000256" key="1">
    <source>
        <dbReference type="ARBA" id="ARBA00023125"/>
    </source>
</evidence>
<dbReference type="InterPro" id="IPR011006">
    <property type="entry name" value="CheY-like_superfamily"/>
</dbReference>
<dbReference type="Pfam" id="PF00196">
    <property type="entry name" value="GerE"/>
    <property type="match status" value="1"/>
</dbReference>
<sequence length="231" mass="24903">MEPRPVLLIHSGELGWGDLRALLRSIPDLMIVGEARNREQAFQLAASHLPKIIFISETVEGACAASLVAALQRGPCPDSVVIVLAQRVDPDNLRKWVSQQVSVSAYLLWSELNQELLKRCLAVAFSGDTLVISRAVAAAVIALLQGETRLAGPARRLTPRKRVLLSWLARWDLSYKEIATQLGVQEGTIKAHVRHIGEKLGASGGRAAVVEAARTLGLLPATGRGSTQGGW</sequence>
<dbReference type="PANTHER" id="PTHR43214:SF43">
    <property type="entry name" value="TWO-COMPONENT RESPONSE REGULATOR"/>
    <property type="match status" value="1"/>
</dbReference>
<dbReference type="InterPro" id="IPR039420">
    <property type="entry name" value="WalR-like"/>
</dbReference>